<dbReference type="Pfam" id="PF03454">
    <property type="entry name" value="MoeA_C"/>
    <property type="match status" value="1"/>
</dbReference>
<dbReference type="UniPathway" id="UPA00344"/>
<dbReference type="NCBIfam" id="TIGR00177">
    <property type="entry name" value="molyb_syn"/>
    <property type="match status" value="1"/>
</dbReference>
<evidence type="ECO:0000256" key="3">
    <source>
        <dbReference type="ARBA" id="ARBA00013269"/>
    </source>
</evidence>
<reference evidence="11" key="1">
    <citation type="submission" date="2020-05" db="EMBL/GenBank/DDBJ databases">
        <authorList>
            <person name="Chiriac C."/>
            <person name="Salcher M."/>
            <person name="Ghai R."/>
            <person name="Kavagutti S V."/>
        </authorList>
    </citation>
    <scope>NUCLEOTIDE SEQUENCE</scope>
</reference>
<dbReference type="Gene3D" id="3.40.980.10">
    <property type="entry name" value="MoaB/Mog-like domain"/>
    <property type="match status" value="1"/>
</dbReference>
<dbReference type="NCBIfam" id="NF045515">
    <property type="entry name" value="Glp_gephyrin"/>
    <property type="match status" value="1"/>
</dbReference>
<dbReference type="GO" id="GO:0061599">
    <property type="term" value="F:molybdopterin molybdotransferase activity"/>
    <property type="evidence" value="ECO:0007669"/>
    <property type="project" value="UniProtKB-EC"/>
</dbReference>
<accession>A0A6J7IX99</accession>
<dbReference type="InterPro" id="IPR001453">
    <property type="entry name" value="MoaB/Mog_dom"/>
</dbReference>
<evidence type="ECO:0000259" key="10">
    <source>
        <dbReference type="SMART" id="SM00852"/>
    </source>
</evidence>
<dbReference type="SUPFAM" id="SSF63867">
    <property type="entry name" value="MoeA C-terminal domain-like"/>
    <property type="match status" value="1"/>
</dbReference>
<dbReference type="EMBL" id="CAFBMX010000006">
    <property type="protein sequence ID" value="CAB4934962.1"/>
    <property type="molecule type" value="Genomic_DNA"/>
</dbReference>
<comment type="pathway">
    <text evidence="2">Cofactor biosynthesis; molybdopterin biosynthesis.</text>
</comment>
<dbReference type="InterPro" id="IPR036688">
    <property type="entry name" value="MoeA_C_domain_IV_sf"/>
</dbReference>
<dbReference type="SUPFAM" id="SSF63882">
    <property type="entry name" value="MoeA N-terminal region -like"/>
    <property type="match status" value="1"/>
</dbReference>
<dbReference type="CDD" id="cd00887">
    <property type="entry name" value="MoeA"/>
    <property type="match status" value="1"/>
</dbReference>
<feature type="domain" description="MoaB/Mog" evidence="10">
    <location>
        <begin position="175"/>
        <end position="313"/>
    </location>
</feature>
<dbReference type="InterPro" id="IPR005110">
    <property type="entry name" value="MoeA_linker/N"/>
</dbReference>
<proteinExistence type="predicted"/>
<comment type="cofactor">
    <cofactor evidence="1">
        <name>Mg(2+)</name>
        <dbReference type="ChEBI" id="CHEBI:18420"/>
    </cofactor>
</comment>
<evidence type="ECO:0000256" key="5">
    <source>
        <dbReference type="ARBA" id="ARBA00022679"/>
    </source>
</evidence>
<dbReference type="Pfam" id="PF00994">
    <property type="entry name" value="MoCF_biosynth"/>
    <property type="match status" value="1"/>
</dbReference>
<dbReference type="PANTHER" id="PTHR10192:SF5">
    <property type="entry name" value="GEPHYRIN"/>
    <property type="match status" value="1"/>
</dbReference>
<dbReference type="Pfam" id="PF03453">
    <property type="entry name" value="MoeA_N"/>
    <property type="match status" value="1"/>
</dbReference>
<evidence type="ECO:0000256" key="1">
    <source>
        <dbReference type="ARBA" id="ARBA00001946"/>
    </source>
</evidence>
<gene>
    <name evidence="11" type="ORF">UFOPK3674_01415</name>
</gene>
<name>A0A6J7IX99_9ZZZZ</name>
<dbReference type="Gene3D" id="3.90.105.10">
    <property type="entry name" value="Molybdopterin biosynthesis moea protein, domain 2"/>
    <property type="match status" value="1"/>
</dbReference>
<dbReference type="InterPro" id="IPR036425">
    <property type="entry name" value="MoaB/Mog-like_dom_sf"/>
</dbReference>
<dbReference type="InterPro" id="IPR036135">
    <property type="entry name" value="MoeA_linker/N_sf"/>
</dbReference>
<comment type="catalytic activity">
    <reaction evidence="9">
        <text>adenylyl-molybdopterin + molybdate = Mo-molybdopterin + AMP + H(+)</text>
        <dbReference type="Rhea" id="RHEA:35047"/>
        <dbReference type="ChEBI" id="CHEBI:15378"/>
        <dbReference type="ChEBI" id="CHEBI:36264"/>
        <dbReference type="ChEBI" id="CHEBI:62727"/>
        <dbReference type="ChEBI" id="CHEBI:71302"/>
        <dbReference type="ChEBI" id="CHEBI:456215"/>
        <dbReference type="EC" id="2.10.1.1"/>
    </reaction>
</comment>
<dbReference type="PANTHER" id="PTHR10192">
    <property type="entry name" value="MOLYBDOPTERIN BIOSYNTHESIS PROTEIN"/>
    <property type="match status" value="1"/>
</dbReference>
<protein>
    <recommendedName>
        <fullName evidence="3">molybdopterin molybdotransferase</fullName>
        <ecNumber evidence="3">2.10.1.1</ecNumber>
    </recommendedName>
</protein>
<evidence type="ECO:0000256" key="9">
    <source>
        <dbReference type="ARBA" id="ARBA00047317"/>
    </source>
</evidence>
<dbReference type="Gene3D" id="2.40.340.10">
    <property type="entry name" value="MoeA, C-terminal, domain IV"/>
    <property type="match status" value="1"/>
</dbReference>
<keyword evidence="6" id="KW-0479">Metal-binding</keyword>
<evidence type="ECO:0000256" key="4">
    <source>
        <dbReference type="ARBA" id="ARBA00022505"/>
    </source>
</evidence>
<dbReference type="AlphaFoldDB" id="A0A6J7IX99"/>
<evidence type="ECO:0000256" key="7">
    <source>
        <dbReference type="ARBA" id="ARBA00022842"/>
    </source>
</evidence>
<dbReference type="Gene3D" id="2.170.190.11">
    <property type="entry name" value="Molybdopterin biosynthesis moea protein, domain 3"/>
    <property type="match status" value="1"/>
</dbReference>
<evidence type="ECO:0000256" key="2">
    <source>
        <dbReference type="ARBA" id="ARBA00005046"/>
    </source>
</evidence>
<dbReference type="SUPFAM" id="SSF53218">
    <property type="entry name" value="Molybdenum cofactor biosynthesis proteins"/>
    <property type="match status" value="1"/>
</dbReference>
<evidence type="ECO:0000256" key="6">
    <source>
        <dbReference type="ARBA" id="ARBA00022723"/>
    </source>
</evidence>
<dbReference type="GO" id="GO:0006777">
    <property type="term" value="P:Mo-molybdopterin cofactor biosynthetic process"/>
    <property type="evidence" value="ECO:0007669"/>
    <property type="project" value="UniProtKB-KW"/>
</dbReference>
<dbReference type="SMART" id="SM00852">
    <property type="entry name" value="MoCF_biosynth"/>
    <property type="match status" value="1"/>
</dbReference>
<dbReference type="GO" id="GO:0046872">
    <property type="term" value="F:metal ion binding"/>
    <property type="evidence" value="ECO:0007669"/>
    <property type="project" value="UniProtKB-KW"/>
</dbReference>
<dbReference type="GO" id="GO:0005829">
    <property type="term" value="C:cytosol"/>
    <property type="evidence" value="ECO:0007669"/>
    <property type="project" value="TreeGrafter"/>
</dbReference>
<evidence type="ECO:0000313" key="11">
    <source>
        <dbReference type="EMBL" id="CAB4934962.1"/>
    </source>
</evidence>
<sequence>MPEPLSIATARERVLAAVTPLSHEDVAIAQALGRVLAAEVRAAGDVPPFRSSAMDGFAVVAGPAGRELTVIGESRAGHPAEGVLEPGSAIRISTGAVVPTGADAVLELELADDAGGRVTLSAEVERGRNIREPGGALRGGSVVLAAGTVLGPAELGLAVSAGHAGVPCARRPRVAVLVTGDELTAPGEPLGPGHIHDANLVSLAALVRRDGGEVVLEQQVADTPQASRAAIAAALDIADLVLLSGGVSVGPHDHVRPALAALGVEERFWRVALRPGGPLWFGVRDGVLVLGLPGNPVSAIVTYLLFARPALAALVGAPEASTITGVLGEPVARDPRRDLCLRVTLRDGCATLAGAQDSHVLRSLVLADALAVIPRGTGDLPAGTPVELVAL</sequence>
<dbReference type="InterPro" id="IPR005111">
    <property type="entry name" value="MoeA_C_domain_IV"/>
</dbReference>
<dbReference type="FunFam" id="3.40.980.10:FF:000004">
    <property type="entry name" value="Molybdopterin molybdenumtransferase"/>
    <property type="match status" value="1"/>
</dbReference>
<keyword evidence="7" id="KW-0460">Magnesium</keyword>
<organism evidence="11">
    <name type="scientific">freshwater metagenome</name>
    <dbReference type="NCBI Taxonomy" id="449393"/>
    <lineage>
        <taxon>unclassified sequences</taxon>
        <taxon>metagenomes</taxon>
        <taxon>ecological metagenomes</taxon>
    </lineage>
</organism>
<keyword evidence="5" id="KW-0808">Transferase</keyword>
<keyword evidence="4" id="KW-0500">Molybdenum</keyword>
<keyword evidence="8" id="KW-0501">Molybdenum cofactor biosynthesis</keyword>
<dbReference type="EC" id="2.10.1.1" evidence="3"/>
<evidence type="ECO:0000256" key="8">
    <source>
        <dbReference type="ARBA" id="ARBA00023150"/>
    </source>
</evidence>
<dbReference type="InterPro" id="IPR038987">
    <property type="entry name" value="MoeA-like"/>
</dbReference>